<feature type="signal peptide" evidence="1">
    <location>
        <begin position="1"/>
        <end position="21"/>
    </location>
</feature>
<dbReference type="RefSeq" id="WP_085783943.1">
    <property type="nucleotide sequence ID" value="NZ_CP008743.1"/>
</dbReference>
<dbReference type="KEGG" id="naf:GQ61_03375"/>
<dbReference type="Proteomes" id="UP000237351">
    <property type="component" value="Chromosome"/>
</dbReference>
<dbReference type="OrthoDB" id="7727421at2"/>
<dbReference type="CDD" id="cd11614">
    <property type="entry name" value="SAF_CpaB_FlgA_like"/>
    <property type="match status" value="1"/>
</dbReference>
<evidence type="ECO:0000259" key="2">
    <source>
        <dbReference type="Pfam" id="PF13144"/>
    </source>
</evidence>
<keyword evidence="1" id="KW-0732">Signal</keyword>
<evidence type="ECO:0000313" key="4">
    <source>
        <dbReference type="Proteomes" id="UP000237351"/>
    </source>
</evidence>
<dbReference type="Gene3D" id="3.90.1210.10">
    <property type="entry name" value="Antifreeze-like/N-acetylneuraminic acid synthase C-terminal domain"/>
    <property type="match status" value="1"/>
</dbReference>
<accession>A0A1W6N3R1</accession>
<reference evidence="3 4" key="1">
    <citation type="submission" date="2014-06" db="EMBL/GenBank/DDBJ databases">
        <title>The genome of the endonuclear symbiont Nucleicultrix amoebiphila.</title>
        <authorList>
            <person name="Schulz F."/>
            <person name="Horn M."/>
        </authorList>
    </citation>
    <scope>NUCLEOTIDE SEQUENCE [LARGE SCALE GENOMIC DNA]</scope>
    <source>
        <strain evidence="3 4">FS5</strain>
    </source>
</reference>
<evidence type="ECO:0000256" key="1">
    <source>
        <dbReference type="SAM" id="SignalP"/>
    </source>
</evidence>
<dbReference type="GO" id="GO:0044780">
    <property type="term" value="P:bacterial-type flagellum assembly"/>
    <property type="evidence" value="ECO:0007669"/>
    <property type="project" value="InterPro"/>
</dbReference>
<keyword evidence="4" id="KW-1185">Reference proteome</keyword>
<feature type="chain" id="PRO_5012868254" description="Flagella basal body P-ring formation protein FlgA SAF domain-containing protein" evidence="1">
    <location>
        <begin position="22"/>
        <end position="261"/>
    </location>
</feature>
<dbReference type="EMBL" id="CP008743">
    <property type="protein sequence ID" value="ARN84520.1"/>
    <property type="molecule type" value="Genomic_DNA"/>
</dbReference>
<protein>
    <recommendedName>
        <fullName evidence="2">Flagella basal body P-ring formation protein FlgA SAF domain-containing protein</fullName>
    </recommendedName>
</protein>
<name>A0A1W6N3R1_9PROT</name>
<proteinExistence type="predicted"/>
<dbReference type="InterPro" id="IPR017585">
    <property type="entry name" value="SAF_FlgA"/>
</dbReference>
<gene>
    <name evidence="3" type="ORF">GQ61_03375</name>
</gene>
<dbReference type="STRING" id="1414854.GQ61_03375"/>
<dbReference type="InterPro" id="IPR039246">
    <property type="entry name" value="Flagellar_FlgA"/>
</dbReference>
<dbReference type="PANTHER" id="PTHR36307">
    <property type="entry name" value="FLAGELLA BASAL BODY P-RING FORMATION PROTEIN FLGA"/>
    <property type="match status" value="1"/>
</dbReference>
<dbReference type="PANTHER" id="PTHR36307:SF1">
    <property type="entry name" value="FLAGELLA BASAL BODY P-RING FORMATION PROTEIN FLGA"/>
    <property type="match status" value="1"/>
</dbReference>
<organism evidence="3 4">
    <name type="scientific">Candidatus Nucleicultrix amoebiphila FS5</name>
    <dbReference type="NCBI Taxonomy" id="1414854"/>
    <lineage>
        <taxon>Bacteria</taxon>
        <taxon>Pseudomonadati</taxon>
        <taxon>Pseudomonadota</taxon>
        <taxon>Alphaproteobacteria</taxon>
        <taxon>Holosporales</taxon>
        <taxon>Candidatus Nucleicultricaceae</taxon>
        <taxon>Candidatus Nucleicultrix</taxon>
    </lineage>
</organism>
<dbReference type="NCBIfam" id="TIGR03170">
    <property type="entry name" value="flgA_cterm"/>
    <property type="match status" value="1"/>
</dbReference>
<dbReference type="Gene3D" id="2.30.30.760">
    <property type="match status" value="1"/>
</dbReference>
<dbReference type="Pfam" id="PF13144">
    <property type="entry name" value="ChapFlgA"/>
    <property type="match status" value="1"/>
</dbReference>
<dbReference type="AlphaFoldDB" id="A0A1W6N3R1"/>
<sequence length="261" mass="28922">MFKALRIMLPFALSLNFSAIALGYETPKAPSLNDYFQKTHYKPGVNQQATLFPTKETIEKVLKEMAEYTTQEFKIDLDPAVLRLNKNLPQADFSIKNLQVNDLGNRFKAEMVFNDDYNTTISITGKLIALVDVPVLTKNLQSGEIIEQKDLGWKKMPIHLVNRTMAASHDEVVGNLVKASSLQADNPIKLQQLTKNNVIKKGAMVTITVQTPHMLLQTKGKALEDGTTGSIVRVSNLDSNQVIKTTVTGINQVAVDVPSLQ</sequence>
<feature type="domain" description="Flagella basal body P-ring formation protein FlgA SAF" evidence="2">
    <location>
        <begin position="132"/>
        <end position="255"/>
    </location>
</feature>
<evidence type="ECO:0000313" key="3">
    <source>
        <dbReference type="EMBL" id="ARN84520.1"/>
    </source>
</evidence>